<feature type="transmembrane region" description="Helical" evidence="1">
    <location>
        <begin position="6"/>
        <end position="23"/>
    </location>
</feature>
<name>D9PK76_9ZZZZ</name>
<feature type="transmembrane region" description="Helical" evidence="1">
    <location>
        <begin position="60"/>
        <end position="82"/>
    </location>
</feature>
<evidence type="ECO:0000256" key="1">
    <source>
        <dbReference type="SAM" id="Phobius"/>
    </source>
</evidence>
<reference evidence="2" key="2">
    <citation type="journal article" date="2011" name="Microb. Ecol.">
        <title>Taxonomic and Functional Metagenomic Profiling of the Microbial Community in the Anoxic Sediment of a Sub-saline Shallow Lake (Laguna de Carrizo, Central Spain).</title>
        <authorList>
            <person name="Ferrer M."/>
            <person name="Guazzaroni M.E."/>
            <person name="Richter M."/>
            <person name="Garcia-Salamanca A."/>
            <person name="Yarza P."/>
            <person name="Suarez-Suarez A."/>
            <person name="Solano J."/>
            <person name="Alcaide M."/>
            <person name="van Dillewijn P."/>
            <person name="Molina-Henares M.A."/>
            <person name="Lopez-Cortes N."/>
            <person name="Al-Ramahi Y."/>
            <person name="Guerrero C."/>
            <person name="Acosta A."/>
            <person name="de Eugenio L.I."/>
            <person name="Martinez V."/>
            <person name="Marques S."/>
            <person name="Rojo F."/>
            <person name="Santero E."/>
            <person name="Genilloud O."/>
            <person name="Perez-Perez J."/>
            <person name="Rossello-Mora R."/>
            <person name="Ramos J.L."/>
        </authorList>
    </citation>
    <scope>NUCLEOTIDE SEQUENCE</scope>
</reference>
<evidence type="ECO:0000313" key="2">
    <source>
        <dbReference type="EMBL" id="EFK96037.1"/>
    </source>
</evidence>
<organism evidence="2">
    <name type="scientific">sediment metagenome</name>
    <dbReference type="NCBI Taxonomy" id="749907"/>
    <lineage>
        <taxon>unclassified sequences</taxon>
        <taxon>metagenomes</taxon>
        <taxon>ecological metagenomes</taxon>
    </lineage>
</organism>
<dbReference type="AlphaFoldDB" id="D9PK76"/>
<proteinExistence type="predicted"/>
<dbReference type="EMBL" id="ADZX01000585">
    <property type="protein sequence ID" value="EFK96037.1"/>
    <property type="molecule type" value="Genomic_DNA"/>
</dbReference>
<sequence>MDWMLLGAIGGLLILSAWVFEMAEDVKHHRGLRDIRFAFLYLPGISMLLAYSILTIEPVFIWVNSTILVVVVFEVIYTLHIIRGRRAGGKRHIKGNQRS</sequence>
<protein>
    <submittedName>
        <fullName evidence="2">Membrane protein</fullName>
    </submittedName>
</protein>
<keyword evidence="1" id="KW-0472">Membrane</keyword>
<comment type="caution">
    <text evidence="2">The sequence shown here is derived from an EMBL/GenBank/DDBJ whole genome shotgun (WGS) entry which is preliminary data.</text>
</comment>
<keyword evidence="1" id="KW-0812">Transmembrane</keyword>
<keyword evidence="1" id="KW-1133">Transmembrane helix</keyword>
<gene>
    <name evidence="2" type="ORF">LDC_1941</name>
</gene>
<accession>D9PK76</accession>
<reference evidence="2" key="1">
    <citation type="submission" date="2010-07" db="EMBL/GenBank/DDBJ databases">
        <authorList>
            <consortium name="CONSOLIDER consortium CSD2007-00005"/>
            <person name="Guazzaroni M.-E."/>
            <person name="Richter M."/>
            <person name="Garcia-Salamanca A."/>
            <person name="Yarza P."/>
            <person name="Ferrer M."/>
        </authorList>
    </citation>
    <scope>NUCLEOTIDE SEQUENCE</scope>
</reference>
<feature type="transmembrane region" description="Helical" evidence="1">
    <location>
        <begin position="35"/>
        <end position="54"/>
    </location>
</feature>